<dbReference type="PANTHER" id="PTHR45648:SF22">
    <property type="entry name" value="GDSL LIPASE_ACYLHYDROLASE FAMILY PROTEIN (AFU_ORTHOLOGUE AFUA_4G14700)"/>
    <property type="match status" value="1"/>
</dbReference>
<dbReference type="SUPFAM" id="SSF52266">
    <property type="entry name" value="SGNH hydrolase"/>
    <property type="match status" value="1"/>
</dbReference>
<comment type="caution">
    <text evidence="3">The sequence shown here is derived from an EMBL/GenBank/DDBJ whole genome shotgun (WGS) entry which is preliminary data.</text>
</comment>
<feature type="signal peptide" evidence="2">
    <location>
        <begin position="1"/>
        <end position="18"/>
    </location>
</feature>
<evidence type="ECO:0000313" key="4">
    <source>
        <dbReference type="Proteomes" id="UP001305779"/>
    </source>
</evidence>
<sequence>MLVPIALVLGLLPLHARASPQNFPPGGHGPWGHGSKWNVPNLKSVVFFGDSYTDNSRYAYFTSHGGNAPPIGYNNPTNYDASDGGRIWATYVGQYTGANIYDYAVRGAVCSNNLTPRTAVSGSLSFPYPSVDQYEVPAFIADSEYRVGGRPFLNIPADNTVYTIWIGTKSGDLTSYVDCVYNQFSRLYQQGARKFVLMNLAPLNLAPLYALPSVGNNGTYANATETSYRMLETVKTVNAIYDYRTPFQAVIANDFPGAQWAVYNVHDLLVDIYNNPSQYLNGSAPLNVTGFIAQCTSSNPCAGLTSPDSYMWYNNLHPSEQTDRVIARNFVDVIKGNSKWATYWP</sequence>
<evidence type="ECO:0000313" key="3">
    <source>
        <dbReference type="EMBL" id="KAK4496783.1"/>
    </source>
</evidence>
<dbReference type="Gene3D" id="3.40.50.1110">
    <property type="entry name" value="SGNH hydrolase"/>
    <property type="match status" value="1"/>
</dbReference>
<dbReference type="PANTHER" id="PTHR45648">
    <property type="entry name" value="GDSL LIPASE/ACYLHYDROLASE FAMILY PROTEIN (AFU_ORTHOLOGUE AFUA_4G14700)"/>
    <property type="match status" value="1"/>
</dbReference>
<name>A0ABR0E6S8_ZASCE</name>
<dbReference type="InterPro" id="IPR036514">
    <property type="entry name" value="SGNH_hydro_sf"/>
</dbReference>
<keyword evidence="4" id="KW-1185">Reference proteome</keyword>
<dbReference type="Proteomes" id="UP001305779">
    <property type="component" value="Unassembled WGS sequence"/>
</dbReference>
<evidence type="ECO:0008006" key="5">
    <source>
        <dbReference type="Google" id="ProtNLM"/>
    </source>
</evidence>
<dbReference type="CDD" id="cd01846">
    <property type="entry name" value="fatty_acyltransferase_like"/>
    <property type="match status" value="1"/>
</dbReference>
<evidence type="ECO:0000256" key="2">
    <source>
        <dbReference type="SAM" id="SignalP"/>
    </source>
</evidence>
<accession>A0ABR0E6S8</accession>
<dbReference type="Pfam" id="PF00657">
    <property type="entry name" value="Lipase_GDSL"/>
    <property type="match status" value="1"/>
</dbReference>
<proteinExistence type="predicted"/>
<dbReference type="EMBL" id="JAXOVC010000010">
    <property type="protein sequence ID" value="KAK4496783.1"/>
    <property type="molecule type" value="Genomic_DNA"/>
</dbReference>
<evidence type="ECO:0000256" key="1">
    <source>
        <dbReference type="ARBA" id="ARBA00022801"/>
    </source>
</evidence>
<keyword evidence="1" id="KW-0378">Hydrolase</keyword>
<feature type="chain" id="PRO_5045711815" description="Carbohydrate esterase family 16 protein" evidence="2">
    <location>
        <begin position="19"/>
        <end position="345"/>
    </location>
</feature>
<keyword evidence="2" id="KW-0732">Signal</keyword>
<dbReference type="InterPro" id="IPR051058">
    <property type="entry name" value="GDSL_Est/Lipase"/>
</dbReference>
<gene>
    <name evidence="3" type="ORF">PRZ48_012766</name>
</gene>
<dbReference type="InterPro" id="IPR001087">
    <property type="entry name" value="GDSL"/>
</dbReference>
<protein>
    <recommendedName>
        <fullName evidence="5">Carbohydrate esterase family 16 protein</fullName>
    </recommendedName>
</protein>
<reference evidence="3 4" key="1">
    <citation type="journal article" date="2023" name="G3 (Bethesda)">
        <title>A chromosome-level genome assembly of Zasmidium syzygii isolated from banana leaves.</title>
        <authorList>
            <person name="van Westerhoven A.C."/>
            <person name="Mehrabi R."/>
            <person name="Talebi R."/>
            <person name="Steentjes M.B.F."/>
            <person name="Corcolon B."/>
            <person name="Chong P.A."/>
            <person name="Kema G.H.J."/>
            <person name="Seidl M.F."/>
        </authorList>
    </citation>
    <scope>NUCLEOTIDE SEQUENCE [LARGE SCALE GENOMIC DNA]</scope>
    <source>
        <strain evidence="3 4">P124</strain>
    </source>
</reference>
<organism evidence="3 4">
    <name type="scientific">Zasmidium cellare</name>
    <name type="common">Wine cellar mold</name>
    <name type="synonym">Racodium cellare</name>
    <dbReference type="NCBI Taxonomy" id="395010"/>
    <lineage>
        <taxon>Eukaryota</taxon>
        <taxon>Fungi</taxon>
        <taxon>Dikarya</taxon>
        <taxon>Ascomycota</taxon>
        <taxon>Pezizomycotina</taxon>
        <taxon>Dothideomycetes</taxon>
        <taxon>Dothideomycetidae</taxon>
        <taxon>Mycosphaerellales</taxon>
        <taxon>Mycosphaerellaceae</taxon>
        <taxon>Zasmidium</taxon>
    </lineage>
</organism>